<comment type="caution">
    <text evidence="1">The sequence shown here is derived from an EMBL/GenBank/DDBJ whole genome shotgun (WGS) entry which is preliminary data.</text>
</comment>
<gene>
    <name evidence="1" type="ORF">C452_05038</name>
</gene>
<sequence length="93" mass="10227">MTRETPLAPSEFAEAVRDYADGEIGDETYLCRCYAGQLVSTGRSTREPLSPVEFSSALVAHAGVELDDAGRERVEYAYLRQLEIARDRAGGSR</sequence>
<proteinExistence type="predicted"/>
<dbReference type="RefSeq" id="WP_006600422.1">
    <property type="nucleotide sequence ID" value="NZ_AOLL01000009.1"/>
</dbReference>
<accession>M0ICJ0</accession>
<organism evidence="1 2">
    <name type="scientific">Haloferax volcanii JCM 10717</name>
    <dbReference type="NCBI Taxonomy" id="1227458"/>
    <lineage>
        <taxon>Archaea</taxon>
        <taxon>Methanobacteriati</taxon>
        <taxon>Methanobacteriota</taxon>
        <taxon>Stenosarchaea group</taxon>
        <taxon>Halobacteria</taxon>
        <taxon>Halobacteriales</taxon>
        <taxon>Haloferacaceae</taxon>
        <taxon>Haloferax</taxon>
    </lineage>
</organism>
<dbReference type="Proteomes" id="UP000011577">
    <property type="component" value="Unassembled WGS sequence"/>
</dbReference>
<evidence type="ECO:0000313" key="2">
    <source>
        <dbReference type="Proteomes" id="UP000011577"/>
    </source>
</evidence>
<reference evidence="1 2" key="1">
    <citation type="journal article" date="2014" name="PLoS Genet.">
        <title>Phylogenetically driven sequencing of extremely halophilic archaea reveals strategies for static and dynamic osmo-response.</title>
        <authorList>
            <person name="Becker E.A."/>
            <person name="Seitzer P.M."/>
            <person name="Tritt A."/>
            <person name="Larsen D."/>
            <person name="Krusor M."/>
            <person name="Yao A.I."/>
            <person name="Wu D."/>
            <person name="Madern D."/>
            <person name="Eisen J.A."/>
            <person name="Darling A.E."/>
            <person name="Facciotti M.T."/>
        </authorList>
    </citation>
    <scope>NUCLEOTIDE SEQUENCE [LARGE SCALE GENOMIC DNA]</scope>
    <source>
        <strain evidence="1 2">JCM 10717</strain>
    </source>
</reference>
<name>M0ICJ0_HALVO</name>
<protein>
    <submittedName>
        <fullName evidence="1">Uncharacterized protein</fullName>
    </submittedName>
</protein>
<dbReference type="PATRIC" id="fig|1227458.3.peg.977"/>
<dbReference type="EMBL" id="AOLL01000009">
    <property type="protein sequence ID" value="ELZ93558.1"/>
    <property type="molecule type" value="Genomic_DNA"/>
</dbReference>
<evidence type="ECO:0000313" key="1">
    <source>
        <dbReference type="EMBL" id="ELZ93558.1"/>
    </source>
</evidence>
<dbReference type="AlphaFoldDB" id="M0ICJ0"/>